<name>A0A923RSY3_9FIRM</name>
<comment type="caution">
    <text evidence="2">The sequence shown here is derived from an EMBL/GenBank/DDBJ whole genome shotgun (WGS) entry which is preliminary data.</text>
</comment>
<reference evidence="2" key="1">
    <citation type="submission" date="2020-08" db="EMBL/GenBank/DDBJ databases">
        <title>Genome public.</title>
        <authorList>
            <person name="Liu C."/>
            <person name="Sun Q."/>
        </authorList>
    </citation>
    <scope>NUCLEOTIDE SEQUENCE</scope>
    <source>
        <strain evidence="2">BX1005</strain>
    </source>
</reference>
<dbReference type="EMBL" id="JACOPH010000002">
    <property type="protein sequence ID" value="MBC5713260.1"/>
    <property type="molecule type" value="Genomic_DNA"/>
</dbReference>
<organism evidence="2 3">
    <name type="scientific">Roseburia zhanii</name>
    <dbReference type="NCBI Taxonomy" id="2763064"/>
    <lineage>
        <taxon>Bacteria</taxon>
        <taxon>Bacillati</taxon>
        <taxon>Bacillota</taxon>
        <taxon>Clostridia</taxon>
        <taxon>Lachnospirales</taxon>
        <taxon>Lachnospiraceae</taxon>
        <taxon>Roseburia</taxon>
    </lineage>
</organism>
<accession>A0A923RSY3</accession>
<evidence type="ECO:0000313" key="3">
    <source>
        <dbReference type="Proteomes" id="UP000606720"/>
    </source>
</evidence>
<dbReference type="RefSeq" id="WP_178050723.1">
    <property type="nucleotide sequence ID" value="NZ_JACOPH010000002.1"/>
</dbReference>
<protein>
    <submittedName>
        <fullName evidence="2">Uncharacterized protein</fullName>
    </submittedName>
</protein>
<sequence>MSVGPVVLNGMIQRTQDVGALKQQEDSRSMVEQQSIQAHMKTQEHRQLNQVNHANNAEEHEKRYDAKEKGSNEYEGQQKKKKKPEKKENGKVVSKQESGHFDIKI</sequence>
<feature type="region of interest" description="Disordered" evidence="1">
    <location>
        <begin position="1"/>
        <end position="105"/>
    </location>
</feature>
<evidence type="ECO:0000313" key="2">
    <source>
        <dbReference type="EMBL" id="MBC5713260.1"/>
    </source>
</evidence>
<dbReference type="Proteomes" id="UP000606720">
    <property type="component" value="Unassembled WGS sequence"/>
</dbReference>
<gene>
    <name evidence="2" type="ORF">H8S17_03385</name>
</gene>
<proteinExistence type="predicted"/>
<feature type="compositionally biased region" description="Basic and acidic residues" evidence="1">
    <location>
        <begin position="56"/>
        <end position="78"/>
    </location>
</feature>
<keyword evidence="3" id="KW-1185">Reference proteome</keyword>
<evidence type="ECO:0000256" key="1">
    <source>
        <dbReference type="SAM" id="MobiDB-lite"/>
    </source>
</evidence>
<dbReference type="AlphaFoldDB" id="A0A923RSY3"/>